<reference evidence="2" key="1">
    <citation type="submission" date="2013-09" db="EMBL/GenBank/DDBJ databases">
        <title>Corchorus olitorius genome sequencing.</title>
        <authorList>
            <person name="Alam M."/>
            <person name="Haque M.S."/>
            <person name="Islam M.S."/>
            <person name="Emdad E.M."/>
            <person name="Islam M.M."/>
            <person name="Ahmed B."/>
            <person name="Halim A."/>
            <person name="Hossen Q.M.M."/>
            <person name="Hossain M.Z."/>
            <person name="Ahmed R."/>
            <person name="Khan M.M."/>
            <person name="Islam R."/>
            <person name="Rashid M.M."/>
            <person name="Khan S.A."/>
            <person name="Rahman M.S."/>
            <person name="Alam M."/>
            <person name="Yahiya A.S."/>
            <person name="Khan M.S."/>
            <person name="Azam M.S."/>
            <person name="Haque T."/>
            <person name="Lashkar M.Z.H."/>
            <person name="Akhand A.I."/>
            <person name="Morshed G."/>
            <person name="Roy S."/>
            <person name="Uddin K.S."/>
            <person name="Rabeya T."/>
            <person name="Hossain A.S."/>
            <person name="Chowdhury A."/>
            <person name="Snigdha A.R."/>
            <person name="Mortoza M.S."/>
            <person name="Matin S.A."/>
            <person name="Hoque S.M.E."/>
            <person name="Islam M.K."/>
            <person name="Roy D.K."/>
            <person name="Haider R."/>
            <person name="Moosa M.M."/>
            <person name="Elias S.M."/>
            <person name="Hasan A.M."/>
            <person name="Jahan S."/>
            <person name="Shafiuddin M."/>
            <person name="Mahmood N."/>
            <person name="Shommy N.S."/>
        </authorList>
    </citation>
    <scope>NUCLEOTIDE SEQUENCE [LARGE SCALE GENOMIC DNA]</scope>
    <source>
        <strain evidence="2">cv. O-4</strain>
    </source>
</reference>
<comment type="caution">
    <text evidence="1">The sequence shown here is derived from an EMBL/GenBank/DDBJ whole genome shotgun (WGS) entry which is preliminary data.</text>
</comment>
<proteinExistence type="predicted"/>
<gene>
    <name evidence="1" type="ORF">COLO4_33439</name>
</gene>
<evidence type="ECO:0000313" key="1">
    <source>
        <dbReference type="EMBL" id="OMO61431.1"/>
    </source>
</evidence>
<accession>A0A1R3GTS4</accession>
<dbReference type="EMBL" id="AWUE01021650">
    <property type="protein sequence ID" value="OMO61431.1"/>
    <property type="molecule type" value="Genomic_DNA"/>
</dbReference>
<protein>
    <submittedName>
        <fullName evidence="1">Uncharacterized protein</fullName>
    </submittedName>
</protein>
<organism evidence="1 2">
    <name type="scientific">Corchorus olitorius</name>
    <dbReference type="NCBI Taxonomy" id="93759"/>
    <lineage>
        <taxon>Eukaryota</taxon>
        <taxon>Viridiplantae</taxon>
        <taxon>Streptophyta</taxon>
        <taxon>Embryophyta</taxon>
        <taxon>Tracheophyta</taxon>
        <taxon>Spermatophyta</taxon>
        <taxon>Magnoliopsida</taxon>
        <taxon>eudicotyledons</taxon>
        <taxon>Gunneridae</taxon>
        <taxon>Pentapetalae</taxon>
        <taxon>rosids</taxon>
        <taxon>malvids</taxon>
        <taxon>Malvales</taxon>
        <taxon>Malvaceae</taxon>
        <taxon>Grewioideae</taxon>
        <taxon>Apeibeae</taxon>
        <taxon>Corchorus</taxon>
    </lineage>
</organism>
<dbReference type="Proteomes" id="UP000187203">
    <property type="component" value="Unassembled WGS sequence"/>
</dbReference>
<name>A0A1R3GTS4_9ROSI</name>
<sequence>MHFLTMAKWQMFSFNYIDRRALQLMLLLDIGKRKEAALAMEKADFRFLEGIQIRIFKAKKRQGADDRGKFQLSVPKEVNKEFTVAKVDSRSYKEVVTNISNRGGKIGGIRFEQNEQKWSLKMVQTSNGDEEARRNKAVLEGDITVEEGLNASRQSLFKLGFYKICEGIHLLGSLVMI</sequence>
<evidence type="ECO:0000313" key="2">
    <source>
        <dbReference type="Proteomes" id="UP000187203"/>
    </source>
</evidence>
<dbReference type="AlphaFoldDB" id="A0A1R3GTS4"/>
<keyword evidence="2" id="KW-1185">Reference proteome</keyword>